<evidence type="ECO:0000313" key="1">
    <source>
        <dbReference type="EMBL" id="MBU5438751.1"/>
    </source>
</evidence>
<dbReference type="PANTHER" id="PTHR47478">
    <property type="match status" value="1"/>
</dbReference>
<comment type="caution">
    <text evidence="1">The sequence shown here is derived from an EMBL/GenBank/DDBJ whole genome shotgun (WGS) entry which is preliminary data.</text>
</comment>
<dbReference type="Pfam" id="PF00702">
    <property type="entry name" value="Hydrolase"/>
    <property type="match status" value="1"/>
</dbReference>
<dbReference type="InterPro" id="IPR052550">
    <property type="entry name" value="Pyrimidine_5'-ntase_YjjG"/>
</dbReference>
<proteinExistence type="predicted"/>
<reference evidence="1 2" key="1">
    <citation type="submission" date="2021-06" db="EMBL/GenBank/DDBJ databases">
        <authorList>
            <person name="Sun Q."/>
            <person name="Li D."/>
        </authorList>
    </citation>
    <scope>NUCLEOTIDE SEQUENCE [LARGE SCALE GENOMIC DNA]</scope>
    <source>
        <strain evidence="1 2">MSJ-40</strain>
    </source>
</reference>
<dbReference type="Proteomes" id="UP000749471">
    <property type="component" value="Unassembled WGS sequence"/>
</dbReference>
<dbReference type="PANTHER" id="PTHR47478:SF1">
    <property type="entry name" value="PYRIMIDINE 5'-NUCLEOTIDASE YJJG"/>
    <property type="match status" value="1"/>
</dbReference>
<sequence length="139" mass="16511">MNDIKAVLFDFDNTLVDYIRSDIIGLKSVMELLPTKMNTNEFIEVSVEKINEFHKQVKDGKEIPSNMHKYRLYNTLQYYSIEWDEQYLESYLKHYMESTACFPLAEEVIRYLHGKVRLGILTNAYDSEEQRRRIKSTGI</sequence>
<accession>A0ABS6E757</accession>
<keyword evidence="1" id="KW-0378">Hydrolase</keyword>
<evidence type="ECO:0000313" key="2">
    <source>
        <dbReference type="Proteomes" id="UP000749471"/>
    </source>
</evidence>
<dbReference type="GO" id="GO:0016787">
    <property type="term" value="F:hydrolase activity"/>
    <property type="evidence" value="ECO:0007669"/>
    <property type="project" value="UniProtKB-KW"/>
</dbReference>
<gene>
    <name evidence="1" type="ORF">KQI42_12055</name>
</gene>
<name>A0ABS6E757_9FIRM</name>
<dbReference type="EMBL" id="JAHLPM010000009">
    <property type="protein sequence ID" value="MBU5438751.1"/>
    <property type="molecule type" value="Genomic_DNA"/>
</dbReference>
<organism evidence="1 2">
    <name type="scientific">Tissierella simiarum</name>
    <dbReference type="NCBI Taxonomy" id="2841534"/>
    <lineage>
        <taxon>Bacteria</taxon>
        <taxon>Bacillati</taxon>
        <taxon>Bacillota</taxon>
        <taxon>Tissierellia</taxon>
        <taxon>Tissierellales</taxon>
        <taxon>Tissierellaceae</taxon>
        <taxon>Tissierella</taxon>
    </lineage>
</organism>
<protein>
    <submittedName>
        <fullName evidence="1">HAD family hydrolase</fullName>
    </submittedName>
</protein>
<keyword evidence="2" id="KW-1185">Reference proteome</keyword>